<dbReference type="KEGG" id="mgin:FRZ54_11330"/>
<feature type="chain" id="PRO_5022892485" evidence="8">
    <location>
        <begin position="19"/>
        <end position="299"/>
    </location>
</feature>
<evidence type="ECO:0000256" key="3">
    <source>
        <dbReference type="ARBA" id="ARBA00022651"/>
    </source>
</evidence>
<dbReference type="GO" id="GO:0030600">
    <property type="term" value="F:feruloyl esterase activity"/>
    <property type="evidence" value="ECO:0007669"/>
    <property type="project" value="InterPro"/>
</dbReference>
<keyword evidence="10" id="KW-1185">Reference proteome</keyword>
<dbReference type="Proteomes" id="UP000321479">
    <property type="component" value="Chromosome"/>
</dbReference>
<proteinExistence type="predicted"/>
<dbReference type="PANTHER" id="PTHR38050:SF2">
    <property type="entry name" value="FERULOYL ESTERASE C-RELATED"/>
    <property type="match status" value="1"/>
</dbReference>
<sequence>MRAFLLSILMLLYLAAPAQQKNETITVDGIKRKFITYNPPGVNANDKLPVIISLHGRLGTAERQMKFSNFKPISDRDKVIVVCPQGIDRSWNDGRGTPAHDKGINDVKFIDELISYVLKTYNGDAARVYVTGMSNGGFMTSRLACELHNRIAAIAVVAASMDNSESYKPEKPIPVMYIQGTDDPLVPFAGGKMKRGAGGTIYGHEEVLRKWASVDGCDNKPVITNRPPKVNDGTTITKEEYENPSTHIKVIGYTIVNGGHTWPGGSQYLPKMIVGSVTHNLDACEVIWDFFKRNRLAAN</sequence>
<keyword evidence="4 8" id="KW-0732">Signal</keyword>
<dbReference type="RefSeq" id="WP_147031719.1">
    <property type="nucleotide sequence ID" value="NZ_CP042436.1"/>
</dbReference>
<protein>
    <submittedName>
        <fullName evidence="9">Phospholipase</fullName>
    </submittedName>
</protein>
<keyword evidence="3" id="KW-0858">Xylan degradation</keyword>
<dbReference type="GO" id="GO:0045493">
    <property type="term" value="P:xylan catabolic process"/>
    <property type="evidence" value="ECO:0007669"/>
    <property type="project" value="UniProtKB-KW"/>
</dbReference>
<evidence type="ECO:0000256" key="8">
    <source>
        <dbReference type="SAM" id="SignalP"/>
    </source>
</evidence>
<evidence type="ECO:0000313" key="10">
    <source>
        <dbReference type="Proteomes" id="UP000321479"/>
    </source>
</evidence>
<dbReference type="OrthoDB" id="699118at2"/>
<keyword evidence="2" id="KW-0964">Secreted</keyword>
<dbReference type="AlphaFoldDB" id="A0A5B8UW14"/>
<dbReference type="InterPro" id="IPR043595">
    <property type="entry name" value="FaeB/C/D"/>
</dbReference>
<name>A0A5B8UW14_9SPHI</name>
<dbReference type="Pfam" id="PF00756">
    <property type="entry name" value="Esterase"/>
    <property type="match status" value="1"/>
</dbReference>
<evidence type="ECO:0000256" key="7">
    <source>
        <dbReference type="ARBA" id="ARBA00023326"/>
    </source>
</evidence>
<feature type="signal peptide" evidence="8">
    <location>
        <begin position="1"/>
        <end position="18"/>
    </location>
</feature>
<reference evidence="9 10" key="1">
    <citation type="journal article" date="2017" name="Curr. Microbiol.">
        <title>Mucilaginibacter ginsenosidivorans sp. nov., Isolated from Soil of Ginseng Field.</title>
        <authorList>
            <person name="Kim M.M."/>
            <person name="Siddiqi M.Z."/>
            <person name="Im W.T."/>
        </authorList>
    </citation>
    <scope>NUCLEOTIDE SEQUENCE [LARGE SCALE GENOMIC DNA]</scope>
    <source>
        <strain evidence="9 10">Gsoil 3017</strain>
    </source>
</reference>
<evidence type="ECO:0000256" key="2">
    <source>
        <dbReference type="ARBA" id="ARBA00022525"/>
    </source>
</evidence>
<keyword evidence="5" id="KW-0378">Hydrolase</keyword>
<evidence type="ECO:0000256" key="5">
    <source>
        <dbReference type="ARBA" id="ARBA00022801"/>
    </source>
</evidence>
<dbReference type="EMBL" id="CP042436">
    <property type="protein sequence ID" value="QEC63143.1"/>
    <property type="molecule type" value="Genomic_DNA"/>
</dbReference>
<evidence type="ECO:0000313" key="9">
    <source>
        <dbReference type="EMBL" id="QEC63143.1"/>
    </source>
</evidence>
<dbReference type="GO" id="GO:0005576">
    <property type="term" value="C:extracellular region"/>
    <property type="evidence" value="ECO:0007669"/>
    <property type="project" value="UniProtKB-SubCell"/>
</dbReference>
<gene>
    <name evidence="9" type="ORF">FRZ54_11330</name>
</gene>
<organism evidence="9 10">
    <name type="scientific">Mucilaginibacter ginsenosidivorans</name>
    <dbReference type="NCBI Taxonomy" id="398053"/>
    <lineage>
        <taxon>Bacteria</taxon>
        <taxon>Pseudomonadati</taxon>
        <taxon>Bacteroidota</taxon>
        <taxon>Sphingobacteriia</taxon>
        <taxon>Sphingobacteriales</taxon>
        <taxon>Sphingobacteriaceae</taxon>
        <taxon>Mucilaginibacter</taxon>
    </lineage>
</organism>
<comment type="subcellular location">
    <subcellularLocation>
        <location evidence="1">Secreted</location>
    </subcellularLocation>
</comment>
<evidence type="ECO:0000256" key="4">
    <source>
        <dbReference type="ARBA" id="ARBA00022729"/>
    </source>
</evidence>
<dbReference type="PANTHER" id="PTHR38050">
    <property type="match status" value="1"/>
</dbReference>
<keyword evidence="7" id="KW-0624">Polysaccharide degradation</keyword>
<dbReference type="InterPro" id="IPR029058">
    <property type="entry name" value="AB_hydrolase_fold"/>
</dbReference>
<dbReference type="SUPFAM" id="SSF53474">
    <property type="entry name" value="alpha/beta-Hydrolases"/>
    <property type="match status" value="1"/>
</dbReference>
<evidence type="ECO:0000256" key="6">
    <source>
        <dbReference type="ARBA" id="ARBA00023277"/>
    </source>
</evidence>
<keyword evidence="6" id="KW-0119">Carbohydrate metabolism</keyword>
<accession>A0A5B8UW14</accession>
<evidence type="ECO:0000256" key="1">
    <source>
        <dbReference type="ARBA" id="ARBA00004613"/>
    </source>
</evidence>
<dbReference type="Gene3D" id="3.40.50.1820">
    <property type="entry name" value="alpha/beta hydrolase"/>
    <property type="match status" value="1"/>
</dbReference>
<dbReference type="InterPro" id="IPR000801">
    <property type="entry name" value="Esterase-like"/>
</dbReference>